<reference evidence="2" key="1">
    <citation type="journal article" date="2022" name="Microorganisms">
        <title>Antibiotic Susceptibility, Resistance Gene Determinants and Corresponding Genomic Regions in Lactobacillus amylovorus Isolates Derived from Wild Boars and Domestic Pigs.</title>
        <authorList>
            <person name="Moravkova M."/>
            <person name="Kostovova I."/>
            <person name="Kavanova K."/>
            <person name="Pechar R."/>
            <person name="Stanek S."/>
            <person name="Brychta A."/>
            <person name="Zeman M."/>
            <person name="Kubasova T."/>
        </authorList>
    </citation>
    <scope>NUCLEOTIDE SEQUENCE</scope>
    <source>
        <strain evidence="2">M490A</strain>
    </source>
</reference>
<proteinExistence type="predicted"/>
<dbReference type="Proteomes" id="UP001141981">
    <property type="component" value="Unassembled WGS sequence"/>
</dbReference>
<dbReference type="RefSeq" id="WP_052542824.1">
    <property type="nucleotide sequence ID" value="NZ_JAOTGR010000010.1"/>
</dbReference>
<dbReference type="InterPro" id="IPR051088">
    <property type="entry name" value="PTS_Sugar-EIIC/EIIB"/>
</dbReference>
<dbReference type="EMBL" id="JAOTGY010000010">
    <property type="protein sequence ID" value="MDB6258273.1"/>
    <property type="molecule type" value="Genomic_DNA"/>
</dbReference>
<sequence length="71" mass="7753">MADKKSGGLVPLCNGTVITWTMPPLISGFLVTSSITGSILQLINIVLDVLIYMPFMSALNKRQLMEENKAK</sequence>
<feature type="transmembrane region" description="Helical" evidence="1">
    <location>
        <begin position="29"/>
        <end position="55"/>
    </location>
</feature>
<dbReference type="GO" id="GO:0005886">
    <property type="term" value="C:plasma membrane"/>
    <property type="evidence" value="ECO:0007669"/>
    <property type="project" value="TreeGrafter"/>
</dbReference>
<dbReference type="PANTHER" id="PTHR33989:SF4">
    <property type="entry name" value="PTS SYSTEM N,N'-DIACETYLCHITOBIOSE-SPECIFIC EIIC COMPONENT"/>
    <property type="match status" value="1"/>
</dbReference>
<gene>
    <name evidence="2" type="ORF">ODU72_06240</name>
</gene>
<keyword evidence="1" id="KW-0472">Membrane</keyword>
<dbReference type="AlphaFoldDB" id="A0A9X3W4P7"/>
<dbReference type="GO" id="GO:1901264">
    <property type="term" value="P:carbohydrate derivative transport"/>
    <property type="evidence" value="ECO:0007669"/>
    <property type="project" value="TreeGrafter"/>
</dbReference>
<protein>
    <submittedName>
        <fullName evidence="2">PTS cellobiose transporter subunit IIC</fullName>
    </submittedName>
</protein>
<keyword evidence="1" id="KW-1133">Transmembrane helix</keyword>
<comment type="caution">
    <text evidence="2">The sequence shown here is derived from an EMBL/GenBank/DDBJ whole genome shotgun (WGS) entry which is preliminary data.</text>
</comment>
<reference evidence="2" key="2">
    <citation type="submission" date="2022-10" db="EMBL/GenBank/DDBJ databases">
        <authorList>
            <person name="Kostovova I."/>
            <person name="Moravkova M."/>
            <person name="Pechar R."/>
        </authorList>
    </citation>
    <scope>NUCLEOTIDE SEQUENCE</scope>
    <source>
        <strain evidence="2">M490A</strain>
    </source>
</reference>
<dbReference type="PANTHER" id="PTHR33989">
    <property type="match status" value="1"/>
</dbReference>
<accession>A0A9X3W4P7</accession>
<name>A0A9X3W4P7_LACAM</name>
<evidence type="ECO:0000313" key="3">
    <source>
        <dbReference type="Proteomes" id="UP001141981"/>
    </source>
</evidence>
<keyword evidence="1" id="KW-0812">Transmembrane</keyword>
<organism evidence="2 3">
    <name type="scientific">Lactobacillus amylovorus</name>
    <dbReference type="NCBI Taxonomy" id="1604"/>
    <lineage>
        <taxon>Bacteria</taxon>
        <taxon>Bacillati</taxon>
        <taxon>Bacillota</taxon>
        <taxon>Bacilli</taxon>
        <taxon>Lactobacillales</taxon>
        <taxon>Lactobacillaceae</taxon>
        <taxon>Lactobacillus</taxon>
    </lineage>
</organism>
<evidence type="ECO:0000313" key="2">
    <source>
        <dbReference type="EMBL" id="MDB6258273.1"/>
    </source>
</evidence>
<evidence type="ECO:0000256" key="1">
    <source>
        <dbReference type="SAM" id="Phobius"/>
    </source>
</evidence>